<organism evidence="2 3">
    <name type="scientific">Candidatus Mcinerneyibacterium aminivorans</name>
    <dbReference type="NCBI Taxonomy" id="2703815"/>
    <lineage>
        <taxon>Bacteria</taxon>
        <taxon>Candidatus Macinerneyibacteriota</taxon>
        <taxon>Candidatus Mcinerneyibacteria</taxon>
        <taxon>Candidatus Mcinerneyibacteriales</taxon>
        <taxon>Candidatus Mcinerneyibacteriaceae</taxon>
        <taxon>Candidatus Mcinerneyibacterium</taxon>
    </lineage>
</organism>
<reference evidence="2" key="1">
    <citation type="submission" date="2019-08" db="EMBL/GenBank/DDBJ databases">
        <title>Genomic characterization of a novel candidate phylum (ARYD3) from a high temperature, high salinity tertiary oil reservoir in north central Oklahoma, USA.</title>
        <authorList>
            <person name="Youssef N.H."/>
            <person name="Yadav A."/>
            <person name="Elshahed M.S."/>
        </authorList>
    </citation>
    <scope>NUCLEOTIDE SEQUENCE [LARGE SCALE GENOMIC DNA]</scope>
    <source>
        <strain evidence="2">ARYD3</strain>
    </source>
</reference>
<protein>
    <recommendedName>
        <fullName evidence="1">Rubrerythrin diiron-binding domain-containing protein</fullName>
    </recommendedName>
</protein>
<accession>A0A5D0MJF3</accession>
<dbReference type="InterPro" id="IPR003251">
    <property type="entry name" value="Rr_diiron-bd_dom"/>
</dbReference>
<comment type="caution">
    <text evidence="2">The sequence shown here is derived from an EMBL/GenBank/DDBJ whole genome shotgun (WGS) entry which is preliminary data.</text>
</comment>
<sequence>MEKEKILKALKKGMKGEMDSINLYQQAADKAEEGDEVADFFLERVEEEKTHYNYLLKFYKAIKDDKNIKNISKDFPSVEEEKSPIISDEFYKRIGQKQYLFSAISTAALLELESIKHYEKWASLSKEKELKTFYKKLADWEREHYEEVLEIEKEAEKEYWIKNRFTPF</sequence>
<dbReference type="EMBL" id="VSIX01000008">
    <property type="protein sequence ID" value="TYB32065.1"/>
    <property type="molecule type" value="Genomic_DNA"/>
</dbReference>
<dbReference type="Proteomes" id="UP000324143">
    <property type="component" value="Unassembled WGS sequence"/>
</dbReference>
<evidence type="ECO:0000259" key="1">
    <source>
        <dbReference type="Pfam" id="PF02915"/>
    </source>
</evidence>
<dbReference type="SUPFAM" id="SSF47240">
    <property type="entry name" value="Ferritin-like"/>
    <property type="match status" value="1"/>
</dbReference>
<dbReference type="GO" id="GO:0016491">
    <property type="term" value="F:oxidoreductase activity"/>
    <property type="evidence" value="ECO:0007669"/>
    <property type="project" value="InterPro"/>
</dbReference>
<dbReference type="GO" id="GO:0046872">
    <property type="term" value="F:metal ion binding"/>
    <property type="evidence" value="ECO:0007669"/>
    <property type="project" value="InterPro"/>
</dbReference>
<keyword evidence="3" id="KW-1185">Reference proteome</keyword>
<evidence type="ECO:0000313" key="3">
    <source>
        <dbReference type="Proteomes" id="UP000324143"/>
    </source>
</evidence>
<evidence type="ECO:0000313" key="2">
    <source>
        <dbReference type="EMBL" id="TYB32065.1"/>
    </source>
</evidence>
<dbReference type="AlphaFoldDB" id="A0A5D0MJF3"/>
<gene>
    <name evidence="2" type="ORF">FXF47_00930</name>
</gene>
<dbReference type="Gene3D" id="1.20.1260.10">
    <property type="match status" value="1"/>
</dbReference>
<feature type="domain" description="Rubrerythrin diiron-binding" evidence="1">
    <location>
        <begin position="9"/>
        <end position="148"/>
    </location>
</feature>
<dbReference type="InterPro" id="IPR012347">
    <property type="entry name" value="Ferritin-like"/>
</dbReference>
<name>A0A5D0MJF3_9BACT</name>
<dbReference type="InterPro" id="IPR009078">
    <property type="entry name" value="Ferritin-like_SF"/>
</dbReference>
<dbReference type="Pfam" id="PF02915">
    <property type="entry name" value="Rubrerythrin"/>
    <property type="match status" value="1"/>
</dbReference>
<proteinExistence type="predicted"/>